<sequence length="51" mass="5636">PSLAVLLYLSPRQTPLLPTPTTPKRKGASSTIFTLEVKPRAIKQTLRVDYA</sequence>
<feature type="non-terminal residue" evidence="1">
    <location>
        <position position="1"/>
    </location>
</feature>
<evidence type="ECO:0000313" key="2">
    <source>
        <dbReference type="Proteomes" id="UP001465976"/>
    </source>
</evidence>
<protein>
    <submittedName>
        <fullName evidence="1">Uncharacterized protein</fullName>
    </submittedName>
</protein>
<accession>A0ABR3EIC9</accession>
<proteinExistence type="predicted"/>
<name>A0ABR3EIC9_9AGAR</name>
<reference evidence="1 2" key="1">
    <citation type="submission" date="2024-02" db="EMBL/GenBank/DDBJ databases">
        <title>A draft genome for the cacao thread blight pathogen Marasmius crinis-equi.</title>
        <authorList>
            <person name="Cohen S.P."/>
            <person name="Baruah I.K."/>
            <person name="Amoako-Attah I."/>
            <person name="Bukari Y."/>
            <person name="Meinhardt L.W."/>
            <person name="Bailey B.A."/>
        </authorList>
    </citation>
    <scope>NUCLEOTIDE SEQUENCE [LARGE SCALE GENOMIC DNA]</scope>
    <source>
        <strain evidence="1 2">GH-76</strain>
    </source>
</reference>
<dbReference type="Proteomes" id="UP001465976">
    <property type="component" value="Unassembled WGS sequence"/>
</dbReference>
<evidence type="ECO:0000313" key="1">
    <source>
        <dbReference type="EMBL" id="KAL0562627.1"/>
    </source>
</evidence>
<gene>
    <name evidence="1" type="ORF">V5O48_019457</name>
</gene>
<dbReference type="EMBL" id="JBAHYK010004985">
    <property type="protein sequence ID" value="KAL0562627.1"/>
    <property type="molecule type" value="Genomic_DNA"/>
</dbReference>
<organism evidence="1 2">
    <name type="scientific">Marasmius crinis-equi</name>
    <dbReference type="NCBI Taxonomy" id="585013"/>
    <lineage>
        <taxon>Eukaryota</taxon>
        <taxon>Fungi</taxon>
        <taxon>Dikarya</taxon>
        <taxon>Basidiomycota</taxon>
        <taxon>Agaricomycotina</taxon>
        <taxon>Agaricomycetes</taxon>
        <taxon>Agaricomycetidae</taxon>
        <taxon>Agaricales</taxon>
        <taxon>Marasmiineae</taxon>
        <taxon>Marasmiaceae</taxon>
        <taxon>Marasmius</taxon>
    </lineage>
</organism>
<keyword evidence="2" id="KW-1185">Reference proteome</keyword>
<comment type="caution">
    <text evidence="1">The sequence shown here is derived from an EMBL/GenBank/DDBJ whole genome shotgun (WGS) entry which is preliminary data.</text>
</comment>